<dbReference type="EMBL" id="BMAT01002074">
    <property type="protein sequence ID" value="GFR98514.1"/>
    <property type="molecule type" value="Genomic_DNA"/>
</dbReference>
<accession>A0AAV4HLE5</accession>
<reference evidence="1 2" key="1">
    <citation type="journal article" date="2021" name="Elife">
        <title>Chloroplast acquisition without the gene transfer in kleptoplastic sea slugs, Plakobranchus ocellatus.</title>
        <authorList>
            <person name="Maeda T."/>
            <person name="Takahashi S."/>
            <person name="Yoshida T."/>
            <person name="Shimamura S."/>
            <person name="Takaki Y."/>
            <person name="Nagai Y."/>
            <person name="Toyoda A."/>
            <person name="Suzuki Y."/>
            <person name="Arimoto A."/>
            <person name="Ishii H."/>
            <person name="Satoh N."/>
            <person name="Nishiyama T."/>
            <person name="Hasebe M."/>
            <person name="Maruyama T."/>
            <person name="Minagawa J."/>
            <person name="Obokata J."/>
            <person name="Shigenobu S."/>
        </authorList>
    </citation>
    <scope>NUCLEOTIDE SEQUENCE [LARGE SCALE GENOMIC DNA]</scope>
</reference>
<sequence length="198" mass="22370">MESVNAEIKHYYLEHYGEEGTAAIEKFQDEYEDAFSPQVTRRVSYGHRTPLTYSHRVHSYDVSVKNVEEKQLDLKMKADDLLASGVISETVHNDLIQLIDRKADSQDVAAVFLHDAVLHSAGYEASGDAPLESPSPVEPNEAASPAEFQKWFAKFVRDSEAEEKMMADIQRQIEEAKYSVLSGAKDQRSLLQNQNHNI</sequence>
<protein>
    <submittedName>
        <fullName evidence="1">Uncharacterized protein</fullName>
    </submittedName>
</protein>
<keyword evidence="2" id="KW-1185">Reference proteome</keyword>
<dbReference type="Proteomes" id="UP000762676">
    <property type="component" value="Unassembled WGS sequence"/>
</dbReference>
<evidence type="ECO:0000313" key="2">
    <source>
        <dbReference type="Proteomes" id="UP000762676"/>
    </source>
</evidence>
<proteinExistence type="predicted"/>
<organism evidence="1 2">
    <name type="scientific">Elysia marginata</name>
    <dbReference type="NCBI Taxonomy" id="1093978"/>
    <lineage>
        <taxon>Eukaryota</taxon>
        <taxon>Metazoa</taxon>
        <taxon>Spiralia</taxon>
        <taxon>Lophotrochozoa</taxon>
        <taxon>Mollusca</taxon>
        <taxon>Gastropoda</taxon>
        <taxon>Heterobranchia</taxon>
        <taxon>Euthyneura</taxon>
        <taxon>Panpulmonata</taxon>
        <taxon>Sacoglossa</taxon>
        <taxon>Placobranchoidea</taxon>
        <taxon>Plakobranchidae</taxon>
        <taxon>Elysia</taxon>
    </lineage>
</organism>
<gene>
    <name evidence="1" type="ORF">ElyMa_001020900</name>
</gene>
<comment type="caution">
    <text evidence="1">The sequence shown here is derived from an EMBL/GenBank/DDBJ whole genome shotgun (WGS) entry which is preliminary data.</text>
</comment>
<evidence type="ECO:0000313" key="1">
    <source>
        <dbReference type="EMBL" id="GFR98514.1"/>
    </source>
</evidence>
<name>A0AAV4HLE5_9GAST</name>
<dbReference type="AlphaFoldDB" id="A0AAV4HLE5"/>